<dbReference type="CDD" id="cd02012">
    <property type="entry name" value="TPP_TK"/>
    <property type="match status" value="1"/>
</dbReference>
<dbReference type="InterPro" id="IPR005474">
    <property type="entry name" value="Transketolase_N"/>
</dbReference>
<evidence type="ECO:0000313" key="6">
    <source>
        <dbReference type="Proteomes" id="UP001320898"/>
    </source>
</evidence>
<evidence type="ECO:0000256" key="2">
    <source>
        <dbReference type="ARBA" id="ARBA00007131"/>
    </source>
</evidence>
<dbReference type="RefSeq" id="WP_261616664.1">
    <property type="nucleotide sequence ID" value="NZ_JALIDZ010000006.1"/>
</dbReference>
<dbReference type="AlphaFoldDB" id="A0AAW5R331"/>
<evidence type="ECO:0000313" key="5">
    <source>
        <dbReference type="EMBL" id="MCT8973081.1"/>
    </source>
</evidence>
<dbReference type="PANTHER" id="PTHR47514">
    <property type="entry name" value="TRANSKETOLASE N-TERMINAL SECTION-RELATED"/>
    <property type="match status" value="1"/>
</dbReference>
<dbReference type="Gene3D" id="3.40.50.970">
    <property type="match status" value="1"/>
</dbReference>
<feature type="domain" description="Transketolase N-terminal" evidence="4">
    <location>
        <begin position="21"/>
        <end position="272"/>
    </location>
</feature>
<dbReference type="Proteomes" id="UP001320898">
    <property type="component" value="Unassembled WGS sequence"/>
</dbReference>
<comment type="cofactor">
    <cofactor evidence="1">
        <name>thiamine diphosphate</name>
        <dbReference type="ChEBI" id="CHEBI:58937"/>
    </cofactor>
</comment>
<keyword evidence="3" id="KW-0786">Thiamine pyrophosphate</keyword>
<protein>
    <submittedName>
        <fullName evidence="5">Transketolase</fullName>
    </submittedName>
</protein>
<dbReference type="InterPro" id="IPR029061">
    <property type="entry name" value="THDP-binding"/>
</dbReference>
<evidence type="ECO:0000256" key="1">
    <source>
        <dbReference type="ARBA" id="ARBA00001964"/>
    </source>
</evidence>
<reference evidence="5 6" key="1">
    <citation type="submission" date="2022-04" db="EMBL/GenBank/DDBJ databases">
        <authorList>
            <person name="Ye Y.-Q."/>
            <person name="Du Z.-J."/>
        </authorList>
    </citation>
    <scope>NUCLEOTIDE SEQUENCE [LARGE SCALE GENOMIC DNA]</scope>
    <source>
        <strain evidence="5 6">A6E488</strain>
    </source>
</reference>
<accession>A0AAW5R331</accession>
<dbReference type="PANTHER" id="PTHR47514:SF1">
    <property type="entry name" value="TRANSKETOLASE N-TERMINAL SECTION-RELATED"/>
    <property type="match status" value="1"/>
</dbReference>
<evidence type="ECO:0000259" key="4">
    <source>
        <dbReference type="Pfam" id="PF00456"/>
    </source>
</evidence>
<keyword evidence="6" id="KW-1185">Reference proteome</keyword>
<gene>
    <name evidence="5" type="ORF">MUB46_14540</name>
</gene>
<organism evidence="5 6">
    <name type="scientific">Microbaculum marinisediminis</name>
    <dbReference type="NCBI Taxonomy" id="2931392"/>
    <lineage>
        <taxon>Bacteria</taxon>
        <taxon>Pseudomonadati</taxon>
        <taxon>Pseudomonadota</taxon>
        <taxon>Alphaproteobacteria</taxon>
        <taxon>Hyphomicrobiales</taxon>
        <taxon>Tepidamorphaceae</taxon>
        <taxon>Microbaculum</taxon>
    </lineage>
</organism>
<dbReference type="SUPFAM" id="SSF52518">
    <property type="entry name" value="Thiamin diphosphate-binding fold (THDP-binding)"/>
    <property type="match status" value="1"/>
</dbReference>
<name>A0AAW5R331_9HYPH</name>
<dbReference type="Pfam" id="PF00456">
    <property type="entry name" value="Transketolase_N"/>
    <property type="match status" value="1"/>
</dbReference>
<comment type="caution">
    <text evidence="5">The sequence shown here is derived from an EMBL/GenBank/DDBJ whole genome shotgun (WGS) entry which is preliminary data.</text>
</comment>
<proteinExistence type="inferred from homology"/>
<evidence type="ECO:0000256" key="3">
    <source>
        <dbReference type="ARBA" id="ARBA00023052"/>
    </source>
</evidence>
<dbReference type="EMBL" id="JALIDZ010000006">
    <property type="protein sequence ID" value="MCT8973081.1"/>
    <property type="molecule type" value="Genomic_DNA"/>
</dbReference>
<sequence>MSSRALKNVTREDLKDKARLIRRETVRLTDICGSGHYGSSFSMAELVAALYYQFMHVRPDDPKWDDRDRFLLGKGHAAIGLYPVLADLGFFPQSWLDSYTRLHSPLGDHPDVKKVPGADFSSGSIGHNLSVSVGMALGLQRKGSPGRVICMMGDGEQTEGQIWEAAISGAHWDLSNLIGIVDINGAGSDGDPQATMATEPLVDKWRAFGWDVIVLEDGHDLEQVQDALNRALNGPGDKPRCVLAYTVAGKGVSFMEGTWQWHLGFLGPKDLERAYAEIEAGDIG</sequence>
<comment type="similarity">
    <text evidence="2">Belongs to the transketolase family.</text>
</comment>